<dbReference type="OMA" id="NQFHEAC"/>
<dbReference type="EnsemblPlants" id="TraesCS6A02G291300.1">
    <property type="protein sequence ID" value="TraesCS6A02G291300.1.cds1"/>
    <property type="gene ID" value="TraesCS6A02G291300"/>
</dbReference>
<keyword evidence="1" id="KW-0175">Coiled coil</keyword>
<reference evidence="2" key="2">
    <citation type="submission" date="2018-10" db="UniProtKB">
        <authorList>
            <consortium name="EnsemblPlants"/>
        </authorList>
    </citation>
    <scope>IDENTIFICATION</scope>
</reference>
<dbReference type="SMR" id="A0A3B6NTI1"/>
<keyword evidence="3" id="KW-1185">Reference proteome</keyword>
<dbReference type="Proteomes" id="UP000019116">
    <property type="component" value="Chromosome 6A"/>
</dbReference>
<evidence type="ECO:0000256" key="1">
    <source>
        <dbReference type="SAM" id="Coils"/>
    </source>
</evidence>
<dbReference type="OrthoDB" id="10339781at2759"/>
<evidence type="ECO:0000313" key="3">
    <source>
        <dbReference type="Proteomes" id="UP000019116"/>
    </source>
</evidence>
<dbReference type="Gramene" id="TraesCS6A02G291300.1">
    <property type="protein sequence ID" value="TraesCS6A02G291300.1.cds1"/>
    <property type="gene ID" value="TraesCS6A02G291300"/>
</dbReference>
<sequence>MDEYTIFHLNFVSILEEVAEHFHLEPPVVSTVKRFEGDGYQGAVHLQLTSDDDNSYKTIYGYGEDAKDAGNLAAREALKFLHFSVNFALVDLHMYEYWEVLLTLVQKEQQHHIEMTQLNQFHEACRQHELEYLEQEHDDCVYEIKHDLNLQIEDRDRWLEIEEHKSKKLKLERDQLEELTNKQESKIMELMIENRSLREKLAEKLQAHE</sequence>
<protein>
    <submittedName>
        <fullName evidence="2">Uncharacterized protein</fullName>
    </submittedName>
</protein>
<dbReference type="Gramene" id="TraesPARA_EIv1.0_1962070.1">
    <property type="protein sequence ID" value="TraesPARA_EIv1.0_1962070.1.CDS1"/>
    <property type="gene ID" value="TraesPARA_EIv1.0_1962070"/>
</dbReference>
<feature type="coiled-coil region" evidence="1">
    <location>
        <begin position="159"/>
        <end position="207"/>
    </location>
</feature>
<dbReference type="AlphaFoldDB" id="A0A3B6NTI1"/>
<reference evidence="2" key="1">
    <citation type="submission" date="2018-08" db="EMBL/GenBank/DDBJ databases">
        <authorList>
            <person name="Rossello M."/>
        </authorList>
    </citation>
    <scope>NUCLEOTIDE SEQUENCE [LARGE SCALE GENOMIC DNA]</scope>
    <source>
        <strain evidence="2">cv. Chinese Spring</strain>
    </source>
</reference>
<accession>A0A3B6NTI1</accession>
<organism evidence="2">
    <name type="scientific">Triticum aestivum</name>
    <name type="common">Wheat</name>
    <dbReference type="NCBI Taxonomy" id="4565"/>
    <lineage>
        <taxon>Eukaryota</taxon>
        <taxon>Viridiplantae</taxon>
        <taxon>Streptophyta</taxon>
        <taxon>Embryophyta</taxon>
        <taxon>Tracheophyta</taxon>
        <taxon>Spermatophyta</taxon>
        <taxon>Magnoliopsida</taxon>
        <taxon>Liliopsida</taxon>
        <taxon>Poales</taxon>
        <taxon>Poaceae</taxon>
        <taxon>BOP clade</taxon>
        <taxon>Pooideae</taxon>
        <taxon>Triticodae</taxon>
        <taxon>Triticeae</taxon>
        <taxon>Triticinae</taxon>
        <taxon>Triticum</taxon>
    </lineage>
</organism>
<evidence type="ECO:0000313" key="2">
    <source>
        <dbReference type="EnsemblPlants" id="TraesCS6A02G291300.1.cds1"/>
    </source>
</evidence>
<proteinExistence type="predicted"/>
<name>A0A3B6NTI1_WHEAT</name>